<dbReference type="PROSITE" id="PS50879">
    <property type="entry name" value="RNASE_H_1"/>
    <property type="match status" value="1"/>
</dbReference>
<dbReference type="SUPFAM" id="SSF53098">
    <property type="entry name" value="Ribonuclease H-like"/>
    <property type="match status" value="1"/>
</dbReference>
<dbReference type="InterPro" id="IPR012337">
    <property type="entry name" value="RNaseH-like_sf"/>
</dbReference>
<organism evidence="2 3">
    <name type="scientific">Araneus ventricosus</name>
    <name type="common">Orbweaver spider</name>
    <name type="synonym">Epeira ventricosa</name>
    <dbReference type="NCBI Taxonomy" id="182803"/>
    <lineage>
        <taxon>Eukaryota</taxon>
        <taxon>Metazoa</taxon>
        <taxon>Ecdysozoa</taxon>
        <taxon>Arthropoda</taxon>
        <taxon>Chelicerata</taxon>
        <taxon>Arachnida</taxon>
        <taxon>Araneae</taxon>
        <taxon>Araneomorphae</taxon>
        <taxon>Entelegynae</taxon>
        <taxon>Araneoidea</taxon>
        <taxon>Araneidae</taxon>
        <taxon>Araneus</taxon>
    </lineage>
</organism>
<dbReference type="InterPro" id="IPR002156">
    <property type="entry name" value="RNaseH_domain"/>
</dbReference>
<evidence type="ECO:0000313" key="3">
    <source>
        <dbReference type="Proteomes" id="UP000499080"/>
    </source>
</evidence>
<dbReference type="InterPro" id="IPR036397">
    <property type="entry name" value="RNaseH_sf"/>
</dbReference>
<comment type="caution">
    <text evidence="2">The sequence shown here is derived from an EMBL/GenBank/DDBJ whole genome shotgun (WGS) entry which is preliminary data.</text>
</comment>
<keyword evidence="3" id="KW-1185">Reference proteome</keyword>
<name>A0A4Y2C5W7_ARAVE</name>
<dbReference type="GO" id="GO:0004523">
    <property type="term" value="F:RNA-DNA hybrid ribonuclease activity"/>
    <property type="evidence" value="ECO:0007669"/>
    <property type="project" value="InterPro"/>
</dbReference>
<gene>
    <name evidence="2" type="ORF">AVEN_227534_1</name>
</gene>
<evidence type="ECO:0000259" key="1">
    <source>
        <dbReference type="PROSITE" id="PS50879"/>
    </source>
</evidence>
<sequence>MQCLHLHHTLKKTKIKYCWIPGHVGIPGNERVDKAAKSTNASRETFVPLIDALQAVKLSQHREWQRIWDGQSNNKLYKIQPSIKGFGNLTIRKHDVILTRLRVGHTFLTHRHLLHSDPAPICNGCNCILSVEHILCPLVGLLVKKFGIRAVAISGCLLSSFAVGGCFFAEDIDTVAILWGVLHGKILKSLKTYAATALLVYKFVRL</sequence>
<dbReference type="OrthoDB" id="6433748at2759"/>
<dbReference type="EMBL" id="BGPR01000144">
    <property type="protein sequence ID" value="GBL99026.1"/>
    <property type="molecule type" value="Genomic_DNA"/>
</dbReference>
<dbReference type="GO" id="GO:0003676">
    <property type="term" value="F:nucleic acid binding"/>
    <property type="evidence" value="ECO:0007669"/>
    <property type="project" value="InterPro"/>
</dbReference>
<proteinExistence type="predicted"/>
<dbReference type="Gene3D" id="3.30.420.10">
    <property type="entry name" value="Ribonuclease H-like superfamily/Ribonuclease H"/>
    <property type="match status" value="1"/>
</dbReference>
<accession>A0A4Y2C5W7</accession>
<evidence type="ECO:0000313" key="2">
    <source>
        <dbReference type="EMBL" id="GBL99026.1"/>
    </source>
</evidence>
<reference evidence="2 3" key="1">
    <citation type="journal article" date="2019" name="Sci. Rep.">
        <title>Orb-weaving spider Araneus ventricosus genome elucidates the spidroin gene catalogue.</title>
        <authorList>
            <person name="Kono N."/>
            <person name="Nakamura H."/>
            <person name="Ohtoshi R."/>
            <person name="Moran D.A.P."/>
            <person name="Shinohara A."/>
            <person name="Yoshida Y."/>
            <person name="Fujiwara M."/>
            <person name="Mori M."/>
            <person name="Tomita M."/>
            <person name="Arakawa K."/>
        </authorList>
    </citation>
    <scope>NUCLEOTIDE SEQUENCE [LARGE SCALE GENOMIC DNA]</scope>
</reference>
<feature type="domain" description="RNase H type-1" evidence="1">
    <location>
        <begin position="1"/>
        <end position="41"/>
    </location>
</feature>
<dbReference type="Proteomes" id="UP000499080">
    <property type="component" value="Unassembled WGS sequence"/>
</dbReference>
<protein>
    <recommendedName>
        <fullName evidence="1">RNase H type-1 domain-containing protein</fullName>
    </recommendedName>
</protein>
<dbReference type="AlphaFoldDB" id="A0A4Y2C5W7"/>